<dbReference type="OrthoDB" id="7777654at2759"/>
<dbReference type="GO" id="GO:0032259">
    <property type="term" value="P:methylation"/>
    <property type="evidence" value="ECO:0007669"/>
    <property type="project" value="UniProtKB-KW"/>
</dbReference>
<proteinExistence type="predicted"/>
<evidence type="ECO:0000256" key="1">
    <source>
        <dbReference type="SAM" id="MobiDB-lite"/>
    </source>
</evidence>
<dbReference type="SUPFAM" id="SSF51905">
    <property type="entry name" value="FAD/NAD(P)-binding domain"/>
    <property type="match status" value="1"/>
</dbReference>
<feature type="compositionally biased region" description="Low complexity" evidence="1">
    <location>
        <begin position="1"/>
        <end position="18"/>
    </location>
</feature>
<feature type="region of interest" description="Disordered" evidence="1">
    <location>
        <begin position="674"/>
        <end position="705"/>
    </location>
</feature>
<gene>
    <name evidence="3" type="ORF">BWQ96_02915</name>
</gene>
<dbReference type="InterPro" id="IPR036188">
    <property type="entry name" value="FAD/NAD-bd_sf"/>
</dbReference>
<accession>A0A2V3IYS3</accession>
<keyword evidence="3" id="KW-0808">Transferase</keyword>
<dbReference type="PANTHER" id="PTHR10742">
    <property type="entry name" value="FLAVIN MONOAMINE OXIDASE"/>
    <property type="match status" value="1"/>
</dbReference>
<dbReference type="GO" id="GO:0016491">
    <property type="term" value="F:oxidoreductase activity"/>
    <property type="evidence" value="ECO:0007669"/>
    <property type="project" value="InterPro"/>
</dbReference>
<protein>
    <submittedName>
        <fullName evidence="3">Lysine-specific histone demethylase 1A</fullName>
    </submittedName>
</protein>
<keyword evidence="4" id="KW-1185">Reference proteome</keyword>
<feature type="region of interest" description="Disordered" evidence="1">
    <location>
        <begin position="1"/>
        <end position="23"/>
    </location>
</feature>
<dbReference type="Proteomes" id="UP000247409">
    <property type="component" value="Unassembled WGS sequence"/>
</dbReference>
<feature type="domain" description="Amine oxidase" evidence="2">
    <location>
        <begin position="465"/>
        <end position="595"/>
    </location>
</feature>
<evidence type="ECO:0000313" key="4">
    <source>
        <dbReference type="Proteomes" id="UP000247409"/>
    </source>
</evidence>
<keyword evidence="3" id="KW-0489">Methyltransferase</keyword>
<organism evidence="3 4">
    <name type="scientific">Gracilariopsis chorda</name>
    <dbReference type="NCBI Taxonomy" id="448386"/>
    <lineage>
        <taxon>Eukaryota</taxon>
        <taxon>Rhodophyta</taxon>
        <taxon>Florideophyceae</taxon>
        <taxon>Rhodymeniophycidae</taxon>
        <taxon>Gracilariales</taxon>
        <taxon>Gracilariaceae</taxon>
        <taxon>Gracilariopsis</taxon>
    </lineage>
</organism>
<dbReference type="AlphaFoldDB" id="A0A2V3IYS3"/>
<evidence type="ECO:0000259" key="2">
    <source>
        <dbReference type="Pfam" id="PF01593"/>
    </source>
</evidence>
<dbReference type="Pfam" id="PF01593">
    <property type="entry name" value="Amino_oxidase"/>
    <property type="match status" value="2"/>
</dbReference>
<dbReference type="Gene3D" id="3.90.660.10">
    <property type="match status" value="2"/>
</dbReference>
<feature type="domain" description="Amine oxidase" evidence="2">
    <location>
        <begin position="719"/>
        <end position="799"/>
    </location>
</feature>
<name>A0A2V3IYS3_9FLOR</name>
<dbReference type="STRING" id="448386.A0A2V3IYS3"/>
<feature type="compositionally biased region" description="Basic and acidic residues" evidence="1">
    <location>
        <begin position="684"/>
        <end position="694"/>
    </location>
</feature>
<dbReference type="InterPro" id="IPR002937">
    <property type="entry name" value="Amino_oxidase"/>
</dbReference>
<dbReference type="InterPro" id="IPR050281">
    <property type="entry name" value="Flavin_monoamine_oxidase"/>
</dbReference>
<dbReference type="PANTHER" id="PTHR10742:SF415">
    <property type="entry name" value="CHROMOSOME UNDETERMINED SCAFFOLD_56, WHOLE GENOME SHOTGUN SEQUENCE"/>
    <property type="match status" value="1"/>
</dbReference>
<sequence>MSPVASPTVPTSAPVAPVADPPPPRVIIVGAGVAGLACAQELATASPKLDVIVLEARNRVGGRVFTHWLNCDERIPPPPDSPSPTAASNPTETDDASAPPDSSDPAAQGNTLHAQWAPNIHLNHDGTLSSVFPTTSSPTTAQFNEHLASNTPYRHAFLDLVNGVVSADRFSHAGSPRVSVDIGASILHGCADENQLVFKRAIQSRIRAPIVAGGGFYESTEHALWFDQNTSRRIPTEIIVEMHNIFFMASRYMAAVASQSDDGCANMQTVFDCGLDYVMQHLNNRTLTPTELAVLKKICARSIGYCSPMSVMALMQASAGMETTSVNSHIGIPYEEDDPPFPGEIPSMLPASIKSQTGRYHKTLVATQQVPTNMIASKKGGPGDRIVLDGYTPFLIDRLKQGVNIRLNQSVCGVSKAVKPQLDPPMSLAEQHSSVPSNKPAKRARSHALYGWDTDPEVAQRTIFVSTRSGEVYQGDFVVIALPLGVLQSDHEESSVSFSPSLSDEKLDAIRGMGMGVHNKLIIRFREEDIFWPPKVPQLNCLDPRFQFFNMHVYGKTGVILVQVFCESGFAQGYWGLSDEGVLAEALMVLGGMFCSSSENGTVDSSTNATEAGIQSAANSATAKRRIARLLNICENCRRPLDVNPSNADAPGEDPVACQACGFVVQKDDLQQGSDMRLDPMSTQREKNDMEEGKAAPSDEPIISDDGIEPSPKRLTWQNFPAPVEYIVTRWDSDPFALGSYSFMPCGSDWNMIDQVCAPEPIGSPRPYLFFAGEHCSDIGWQCVHGAYETGIRSAKQIMACIRGESLDESVQMGVNQHVSGTDAQHVRIGGATDSFWTPEREKALTRALIGYSDVYGNFGDVIDEISYALQSFKKEPTLLSRDEIRELVMQRITERVEEHEPEATAFMRFHRDEERHHAEIFPKSFHEVHTRPRLVGLNGLKLKERYAEDIIRELRSYAKPVFENQISYRETLRKIALMIYKKDGGLMTKRCLSEYLRTQEFGTGPQKELFLAKYLPEMRGKQ</sequence>
<dbReference type="GO" id="GO:0008168">
    <property type="term" value="F:methyltransferase activity"/>
    <property type="evidence" value="ECO:0007669"/>
    <property type="project" value="UniProtKB-KW"/>
</dbReference>
<feature type="region of interest" description="Disordered" evidence="1">
    <location>
        <begin position="71"/>
        <end position="109"/>
    </location>
</feature>
<feature type="compositionally biased region" description="Low complexity" evidence="1">
    <location>
        <begin position="83"/>
        <end position="107"/>
    </location>
</feature>
<dbReference type="Pfam" id="PF13450">
    <property type="entry name" value="NAD_binding_8"/>
    <property type="match status" value="1"/>
</dbReference>
<comment type="caution">
    <text evidence="3">The sequence shown here is derived from an EMBL/GenBank/DDBJ whole genome shotgun (WGS) entry which is preliminary data.</text>
</comment>
<reference evidence="3 4" key="1">
    <citation type="journal article" date="2018" name="Mol. Biol. Evol.">
        <title>Analysis of the draft genome of the red seaweed Gracilariopsis chorda provides insights into genome size evolution in Rhodophyta.</title>
        <authorList>
            <person name="Lee J."/>
            <person name="Yang E.C."/>
            <person name="Graf L."/>
            <person name="Yang J.H."/>
            <person name="Qiu H."/>
            <person name="Zel Zion U."/>
            <person name="Chan C.X."/>
            <person name="Stephens T.G."/>
            <person name="Weber A.P.M."/>
            <person name="Boo G.H."/>
            <person name="Boo S.M."/>
            <person name="Kim K.M."/>
            <person name="Shin Y."/>
            <person name="Jung M."/>
            <person name="Lee S.J."/>
            <person name="Yim H.S."/>
            <person name="Lee J.H."/>
            <person name="Bhattacharya D."/>
            <person name="Yoon H.S."/>
        </authorList>
    </citation>
    <scope>NUCLEOTIDE SEQUENCE [LARGE SCALE GENOMIC DNA]</scope>
    <source>
        <strain evidence="3 4">SKKU-2015</strain>
        <tissue evidence="3">Whole body</tissue>
    </source>
</reference>
<evidence type="ECO:0000313" key="3">
    <source>
        <dbReference type="EMBL" id="PXF47302.1"/>
    </source>
</evidence>
<dbReference type="Gene3D" id="3.50.50.60">
    <property type="entry name" value="FAD/NAD(P)-binding domain"/>
    <property type="match status" value="3"/>
</dbReference>
<dbReference type="EMBL" id="NBIV01000026">
    <property type="protein sequence ID" value="PXF47302.1"/>
    <property type="molecule type" value="Genomic_DNA"/>
</dbReference>
<dbReference type="SUPFAM" id="SSF54373">
    <property type="entry name" value="FAD-linked reductases, C-terminal domain"/>
    <property type="match status" value="2"/>
</dbReference>